<dbReference type="PANTHER" id="PTHR44051:SF19">
    <property type="entry name" value="DISULFIDE-BOND OXIDOREDUCTASE YFCG"/>
    <property type="match status" value="1"/>
</dbReference>
<feature type="domain" description="GST C-terminal" evidence="2">
    <location>
        <begin position="86"/>
        <end position="206"/>
    </location>
</feature>
<dbReference type="SUPFAM" id="SSF52833">
    <property type="entry name" value="Thioredoxin-like"/>
    <property type="match status" value="1"/>
</dbReference>
<dbReference type="Pfam" id="PF13410">
    <property type="entry name" value="GST_C_2"/>
    <property type="match status" value="1"/>
</dbReference>
<name>A0ABQ4TP98_9HYPH</name>
<dbReference type="EMBL" id="BPRA01000008">
    <property type="protein sequence ID" value="GJE55490.1"/>
    <property type="molecule type" value="Genomic_DNA"/>
</dbReference>
<keyword evidence="4" id="KW-1185">Reference proteome</keyword>
<dbReference type="InterPro" id="IPR040079">
    <property type="entry name" value="Glutathione_S-Trfase"/>
</dbReference>
<dbReference type="Proteomes" id="UP001055101">
    <property type="component" value="Unassembled WGS sequence"/>
</dbReference>
<evidence type="ECO:0000259" key="1">
    <source>
        <dbReference type="PROSITE" id="PS50404"/>
    </source>
</evidence>
<dbReference type="InterPro" id="IPR036249">
    <property type="entry name" value="Thioredoxin-like_sf"/>
</dbReference>
<dbReference type="SFLD" id="SFLDS00019">
    <property type="entry name" value="Glutathione_Transferase_(cytos"/>
    <property type="match status" value="1"/>
</dbReference>
<dbReference type="Gene3D" id="1.20.1050.10">
    <property type="match status" value="1"/>
</dbReference>
<dbReference type="Gene3D" id="3.40.30.10">
    <property type="entry name" value="Glutaredoxin"/>
    <property type="match status" value="1"/>
</dbReference>
<organism evidence="3 4">
    <name type="scientific">Methylobacterium thuringiense</name>
    <dbReference type="NCBI Taxonomy" id="1003091"/>
    <lineage>
        <taxon>Bacteria</taxon>
        <taxon>Pseudomonadati</taxon>
        <taxon>Pseudomonadota</taxon>
        <taxon>Alphaproteobacteria</taxon>
        <taxon>Hyphomicrobiales</taxon>
        <taxon>Methylobacteriaceae</taxon>
        <taxon>Methylobacterium</taxon>
    </lineage>
</organism>
<dbReference type="InterPro" id="IPR004045">
    <property type="entry name" value="Glutathione_S-Trfase_N"/>
</dbReference>
<evidence type="ECO:0000313" key="4">
    <source>
        <dbReference type="Proteomes" id="UP001055101"/>
    </source>
</evidence>
<gene>
    <name evidence="3" type="primary">gstB_2</name>
    <name evidence="3" type="ORF">EKPJFOCH_1981</name>
</gene>
<evidence type="ECO:0000313" key="3">
    <source>
        <dbReference type="EMBL" id="GJE55490.1"/>
    </source>
</evidence>
<reference evidence="3" key="2">
    <citation type="submission" date="2021-08" db="EMBL/GenBank/DDBJ databases">
        <authorList>
            <person name="Tani A."/>
            <person name="Ola A."/>
            <person name="Ogura Y."/>
            <person name="Katsura K."/>
            <person name="Hayashi T."/>
        </authorList>
    </citation>
    <scope>NUCLEOTIDE SEQUENCE</scope>
    <source>
        <strain evidence="3">DSM 23674</strain>
    </source>
</reference>
<dbReference type="SFLD" id="SFLDG00358">
    <property type="entry name" value="Main_(cytGST)"/>
    <property type="match status" value="1"/>
</dbReference>
<dbReference type="CDD" id="cd03047">
    <property type="entry name" value="GST_N_2"/>
    <property type="match status" value="1"/>
</dbReference>
<dbReference type="InterPro" id="IPR010987">
    <property type="entry name" value="Glutathione-S-Trfase_C-like"/>
</dbReference>
<dbReference type="PANTHER" id="PTHR44051">
    <property type="entry name" value="GLUTATHIONE S-TRANSFERASE-RELATED"/>
    <property type="match status" value="1"/>
</dbReference>
<accession>A0ABQ4TP98</accession>
<sequence length="206" mass="22819">MRRLWGRANSVNVQKAIWGLEELGLPYERRDAGGAHGVVGEPSYRALNPNGLVPTLEEGGFVLWESNAILRYLARQPGSPLALPDEPRPCARVDQWLDWQATTFTPSMRDCFWQLIRVPEGQRDLPAIEASRARTEAGAALLDAHLAGTAFVAGELFSIADIAVGCAVHRWLHLPIPRDERPNLVRWYREIAQRPAALVALAGPMT</sequence>
<dbReference type="PROSITE" id="PS50404">
    <property type="entry name" value="GST_NTER"/>
    <property type="match status" value="1"/>
</dbReference>
<evidence type="ECO:0000259" key="2">
    <source>
        <dbReference type="PROSITE" id="PS50405"/>
    </source>
</evidence>
<dbReference type="InterPro" id="IPR036282">
    <property type="entry name" value="Glutathione-S-Trfase_C_sf"/>
</dbReference>
<dbReference type="PROSITE" id="PS50405">
    <property type="entry name" value="GST_CTER"/>
    <property type="match status" value="1"/>
</dbReference>
<comment type="caution">
    <text evidence="3">The sequence shown here is derived from an EMBL/GenBank/DDBJ whole genome shotgun (WGS) entry which is preliminary data.</text>
</comment>
<reference evidence="3" key="1">
    <citation type="journal article" date="2021" name="Front. Microbiol.">
        <title>Comprehensive Comparative Genomics and Phenotyping of Methylobacterium Species.</title>
        <authorList>
            <person name="Alessa O."/>
            <person name="Ogura Y."/>
            <person name="Fujitani Y."/>
            <person name="Takami H."/>
            <person name="Hayashi T."/>
            <person name="Sahin N."/>
            <person name="Tani A."/>
        </authorList>
    </citation>
    <scope>NUCLEOTIDE SEQUENCE</scope>
    <source>
        <strain evidence="3">DSM 23674</strain>
    </source>
</reference>
<dbReference type="Pfam" id="PF13409">
    <property type="entry name" value="GST_N_2"/>
    <property type="match status" value="1"/>
</dbReference>
<dbReference type="SFLD" id="SFLDG01150">
    <property type="entry name" value="Main.1:_Beta-like"/>
    <property type="match status" value="1"/>
</dbReference>
<dbReference type="RefSeq" id="WP_147816758.1">
    <property type="nucleotide sequence ID" value="NZ_BPRA01000008.1"/>
</dbReference>
<feature type="domain" description="GST N-terminal" evidence="1">
    <location>
        <begin position="1"/>
        <end position="81"/>
    </location>
</feature>
<protein>
    <submittedName>
        <fullName evidence="3">Glutathione S-transferase GstB</fullName>
    </submittedName>
</protein>
<dbReference type="SUPFAM" id="SSF47616">
    <property type="entry name" value="GST C-terminal domain-like"/>
    <property type="match status" value="1"/>
</dbReference>
<proteinExistence type="predicted"/>